<evidence type="ECO:0000313" key="2">
    <source>
        <dbReference type="EMBL" id="GAA4606488.1"/>
    </source>
</evidence>
<name>A0ABP8TJ34_9ACTN</name>
<dbReference type="RefSeq" id="WP_345352771.1">
    <property type="nucleotide sequence ID" value="NZ_BAABHJ010000005.1"/>
</dbReference>
<organism evidence="2 3">
    <name type="scientific">Actinoallomurus liliacearum</name>
    <dbReference type="NCBI Taxonomy" id="1080073"/>
    <lineage>
        <taxon>Bacteria</taxon>
        <taxon>Bacillati</taxon>
        <taxon>Actinomycetota</taxon>
        <taxon>Actinomycetes</taxon>
        <taxon>Streptosporangiales</taxon>
        <taxon>Thermomonosporaceae</taxon>
        <taxon>Actinoallomurus</taxon>
    </lineage>
</organism>
<dbReference type="EMBL" id="BAABHJ010000005">
    <property type="protein sequence ID" value="GAA4606488.1"/>
    <property type="molecule type" value="Genomic_DNA"/>
</dbReference>
<gene>
    <name evidence="2" type="ORF">GCM10023195_23440</name>
</gene>
<evidence type="ECO:0000313" key="3">
    <source>
        <dbReference type="Proteomes" id="UP001500212"/>
    </source>
</evidence>
<proteinExistence type="predicted"/>
<protein>
    <recommendedName>
        <fullName evidence="1">TfuA-like core domain-containing protein</fullName>
    </recommendedName>
</protein>
<sequence length="458" mass="49614">MTVHVFCGPTIGAEQVGRILPEAHTHPPVRHGDLLALGCAAGDIVVIIDGVFHSTPPVRHKEILLLLAEGVSVVGASSMGALRAAELYPFGMRGVGRIFEMYRDGRIEADDEVAVAHTPDDLRPLSVPLVDVRIRLGDAVNAAAIGRTEADRLLAVARELYYPARTPRALADAVADDASLRDAVDRMTHWRNDRPEAVDAKYADAVEALRLVADGRLTPPDPSEWAGTSWRTTQIEQWITRFHVRRPGAGRIPVVAELQHQQLYDPGFPARWRHAALTWITGGSPGDDPAVIERRAIETARAGGLDRGSLDEEQAQYWLSPQEIHGLSEDEQLLHILVRSARFDAAGHARLTTLAKTAFLIRPDLDSAAAVAAAWSVNDAVAATAPHRAVHHLRQDLLRAHIADRWGVVAMDGHALDAAARDRGFLDAAAAIEVARAFFLHASGAVPPNRDPSPALTD</sequence>
<keyword evidence="3" id="KW-1185">Reference proteome</keyword>
<dbReference type="Pfam" id="PF07812">
    <property type="entry name" value="TfuA"/>
    <property type="match status" value="1"/>
</dbReference>
<accession>A0ABP8TJ34</accession>
<dbReference type="Proteomes" id="UP001500212">
    <property type="component" value="Unassembled WGS sequence"/>
</dbReference>
<feature type="domain" description="TfuA-like core" evidence="1">
    <location>
        <begin position="49"/>
        <end position="166"/>
    </location>
</feature>
<comment type="caution">
    <text evidence="2">The sequence shown here is derived from an EMBL/GenBank/DDBJ whole genome shotgun (WGS) entry which is preliminary data.</text>
</comment>
<reference evidence="3" key="1">
    <citation type="journal article" date="2019" name="Int. J. Syst. Evol. Microbiol.">
        <title>The Global Catalogue of Microorganisms (GCM) 10K type strain sequencing project: providing services to taxonomists for standard genome sequencing and annotation.</title>
        <authorList>
            <consortium name="The Broad Institute Genomics Platform"/>
            <consortium name="The Broad Institute Genome Sequencing Center for Infectious Disease"/>
            <person name="Wu L."/>
            <person name="Ma J."/>
        </authorList>
    </citation>
    <scope>NUCLEOTIDE SEQUENCE [LARGE SCALE GENOMIC DNA]</scope>
    <source>
        <strain evidence="3">JCM 17938</strain>
    </source>
</reference>
<dbReference type="InterPro" id="IPR012924">
    <property type="entry name" value="TfuA_core"/>
</dbReference>
<evidence type="ECO:0000259" key="1">
    <source>
        <dbReference type="Pfam" id="PF07812"/>
    </source>
</evidence>